<sequence>MSILNSGVVGSEGGVVLDDEEYKGQCRITRERCEKYDAITCGVYGGMVHATFSNQEDSFDLLERMKADLKRFIDADIEDFDDELAFFEKFVDIYR</sequence>
<dbReference type="OrthoDB" id="5382843at2"/>
<dbReference type="EMBL" id="QICB01000001">
    <property type="protein sequence ID" value="RNL21766.1"/>
    <property type="molecule type" value="Genomic_DNA"/>
</dbReference>
<organism evidence="1 2">
    <name type="scientific">Slackia faecicanis</name>
    <dbReference type="NCBI Taxonomy" id="255723"/>
    <lineage>
        <taxon>Bacteria</taxon>
        <taxon>Bacillati</taxon>
        <taxon>Actinomycetota</taxon>
        <taxon>Coriobacteriia</taxon>
        <taxon>Eggerthellales</taxon>
        <taxon>Eggerthellaceae</taxon>
        <taxon>Slackia</taxon>
    </lineage>
</organism>
<dbReference type="AlphaFoldDB" id="A0A3N0AIA0"/>
<gene>
    <name evidence="1" type="ORF">DMP07_01945</name>
</gene>
<reference evidence="2" key="1">
    <citation type="submission" date="2018-05" db="EMBL/GenBank/DDBJ databases">
        <title>Genome Sequencing of selected type strains of the family Eggerthellaceae.</title>
        <authorList>
            <person name="Danylec N."/>
            <person name="Stoll D.A."/>
            <person name="Doetsch A."/>
            <person name="Huch M."/>
        </authorList>
    </citation>
    <scope>NUCLEOTIDE SEQUENCE [LARGE SCALE GENOMIC DNA]</scope>
    <source>
        <strain evidence="2">DSM 17537</strain>
    </source>
</reference>
<proteinExistence type="predicted"/>
<evidence type="ECO:0000313" key="1">
    <source>
        <dbReference type="EMBL" id="RNL21766.1"/>
    </source>
</evidence>
<keyword evidence="2" id="KW-1185">Reference proteome</keyword>
<accession>A0A3N0AIA0</accession>
<comment type="caution">
    <text evidence="1">The sequence shown here is derived from an EMBL/GenBank/DDBJ whole genome shotgun (WGS) entry which is preliminary data.</text>
</comment>
<protein>
    <submittedName>
        <fullName evidence="1">Uncharacterized protein</fullName>
    </submittedName>
</protein>
<dbReference type="Proteomes" id="UP000267368">
    <property type="component" value="Unassembled WGS sequence"/>
</dbReference>
<evidence type="ECO:0000313" key="2">
    <source>
        <dbReference type="Proteomes" id="UP000267368"/>
    </source>
</evidence>
<name>A0A3N0AIA0_9ACTN</name>